<feature type="region of interest" description="Disordered" evidence="5">
    <location>
        <begin position="429"/>
        <end position="455"/>
    </location>
</feature>
<dbReference type="AlphaFoldDB" id="A0A9D1JVJ5"/>
<feature type="compositionally biased region" description="Basic and acidic residues" evidence="5">
    <location>
        <begin position="435"/>
        <end position="455"/>
    </location>
</feature>
<dbReference type="PANTHER" id="PTHR44329">
    <property type="entry name" value="SERINE/THREONINE-PROTEIN KINASE TNNI3K-RELATED"/>
    <property type="match status" value="1"/>
</dbReference>
<organism evidence="7 8">
    <name type="scientific">Candidatus Scatomorpha merdipullorum</name>
    <dbReference type="NCBI Taxonomy" id="2840927"/>
    <lineage>
        <taxon>Bacteria</taxon>
        <taxon>Bacillati</taxon>
        <taxon>Bacillota</taxon>
        <taxon>Clostridia</taxon>
        <taxon>Eubacteriales</taxon>
        <taxon>Candidatus Scatomorpha</taxon>
    </lineage>
</organism>
<evidence type="ECO:0000313" key="7">
    <source>
        <dbReference type="EMBL" id="HIS67267.1"/>
    </source>
</evidence>
<evidence type="ECO:0000256" key="1">
    <source>
        <dbReference type="ARBA" id="ARBA00022679"/>
    </source>
</evidence>
<dbReference type="PROSITE" id="PS50011">
    <property type="entry name" value="PROTEIN_KINASE_DOM"/>
    <property type="match status" value="1"/>
</dbReference>
<feature type="domain" description="Protein kinase" evidence="6">
    <location>
        <begin position="17"/>
        <end position="302"/>
    </location>
</feature>
<dbReference type="GO" id="GO:0005524">
    <property type="term" value="F:ATP binding"/>
    <property type="evidence" value="ECO:0007669"/>
    <property type="project" value="UniProtKB-KW"/>
</dbReference>
<keyword evidence="2" id="KW-0547">Nucleotide-binding</keyword>
<gene>
    <name evidence="7" type="ORF">IAC18_06855</name>
</gene>
<sequence length="455" mass="50051">MEFKPGSRAETLYGAEAEIEKLLGAGGQGYVYKVRYNGRPKAMKIYKPGAIANPKAFYSNLKSNIQRGSPSAEFLWPQDLVVPVSTPVGETFGYIMELRPEGFEELSAFLAGCVRFASMRTAVDAALQIVAAFRVLHNKGCSYQDLNDGNFFIDPRSGRVLICDNDNVAPTGTNTGVLGKPRYMAPEIVRGEARPSTATDRFSLAVIIFLTLCLTHPLEGSRYLVPCLTPSVEAKLYGYEPIFLLDPEDKRNAPVRGIHKNIGLVWPELPSYMKDAFLREFSREVLFNPNLRSTEAEWQKLLMRMRADIVRCPCGDEVLASSETDYTCRRCGRKLPYFDLLRLSGCGYDMPACNGGAVFRLQLGTADVDEAGRAVLYIRRNPKNPQQVAVQNVSGETAECVTPSGRLVPVENGRAAPVKPGIKIRIGDGTAEVIARPDAENGNDTEKGGAENEHQ</sequence>
<dbReference type="Gene3D" id="1.10.510.10">
    <property type="entry name" value="Transferase(Phosphotransferase) domain 1"/>
    <property type="match status" value="1"/>
</dbReference>
<dbReference type="InterPro" id="IPR011009">
    <property type="entry name" value="Kinase-like_dom_sf"/>
</dbReference>
<reference evidence="7" key="1">
    <citation type="submission" date="2020-10" db="EMBL/GenBank/DDBJ databases">
        <authorList>
            <person name="Gilroy R."/>
        </authorList>
    </citation>
    <scope>NUCLEOTIDE SEQUENCE</scope>
    <source>
        <strain evidence="7">ChiHjej10B9-9673</strain>
    </source>
</reference>
<keyword evidence="1" id="KW-0808">Transferase</keyword>
<evidence type="ECO:0000256" key="2">
    <source>
        <dbReference type="ARBA" id="ARBA00022741"/>
    </source>
</evidence>
<dbReference type="Proteomes" id="UP000824001">
    <property type="component" value="Unassembled WGS sequence"/>
</dbReference>
<evidence type="ECO:0000256" key="3">
    <source>
        <dbReference type="ARBA" id="ARBA00022777"/>
    </source>
</evidence>
<protein>
    <submittedName>
        <fullName evidence="7">Serine/threonine protein kinase</fullName>
    </submittedName>
</protein>
<keyword evidence="3 7" id="KW-0418">Kinase</keyword>
<reference evidence="7" key="2">
    <citation type="journal article" date="2021" name="PeerJ">
        <title>Extensive microbial diversity within the chicken gut microbiome revealed by metagenomics and culture.</title>
        <authorList>
            <person name="Gilroy R."/>
            <person name="Ravi A."/>
            <person name="Getino M."/>
            <person name="Pursley I."/>
            <person name="Horton D.L."/>
            <person name="Alikhan N.F."/>
            <person name="Baker D."/>
            <person name="Gharbi K."/>
            <person name="Hall N."/>
            <person name="Watson M."/>
            <person name="Adriaenssens E.M."/>
            <person name="Foster-Nyarko E."/>
            <person name="Jarju S."/>
            <person name="Secka A."/>
            <person name="Antonio M."/>
            <person name="Oren A."/>
            <person name="Chaudhuri R.R."/>
            <person name="La Ragione R."/>
            <person name="Hildebrand F."/>
            <person name="Pallen M.J."/>
        </authorList>
    </citation>
    <scope>NUCLEOTIDE SEQUENCE</scope>
    <source>
        <strain evidence="7">ChiHjej10B9-9673</strain>
    </source>
</reference>
<evidence type="ECO:0000259" key="6">
    <source>
        <dbReference type="PROSITE" id="PS50011"/>
    </source>
</evidence>
<evidence type="ECO:0000256" key="5">
    <source>
        <dbReference type="SAM" id="MobiDB-lite"/>
    </source>
</evidence>
<dbReference type="EMBL" id="DVJK01000193">
    <property type="protein sequence ID" value="HIS67267.1"/>
    <property type="molecule type" value="Genomic_DNA"/>
</dbReference>
<dbReference type="SUPFAM" id="SSF56112">
    <property type="entry name" value="Protein kinase-like (PK-like)"/>
    <property type="match status" value="1"/>
</dbReference>
<name>A0A9D1JVJ5_9FIRM</name>
<proteinExistence type="predicted"/>
<dbReference type="InterPro" id="IPR051681">
    <property type="entry name" value="Ser/Thr_Kinases-Pseudokinases"/>
</dbReference>
<dbReference type="SMART" id="SM00220">
    <property type="entry name" value="S_TKc"/>
    <property type="match status" value="1"/>
</dbReference>
<dbReference type="PANTHER" id="PTHR44329:SF288">
    <property type="entry name" value="MITOGEN-ACTIVATED PROTEIN KINASE KINASE KINASE 20"/>
    <property type="match status" value="1"/>
</dbReference>
<evidence type="ECO:0000256" key="4">
    <source>
        <dbReference type="ARBA" id="ARBA00022840"/>
    </source>
</evidence>
<dbReference type="GO" id="GO:0004674">
    <property type="term" value="F:protein serine/threonine kinase activity"/>
    <property type="evidence" value="ECO:0007669"/>
    <property type="project" value="UniProtKB-KW"/>
</dbReference>
<evidence type="ECO:0000313" key="8">
    <source>
        <dbReference type="Proteomes" id="UP000824001"/>
    </source>
</evidence>
<comment type="caution">
    <text evidence="7">The sequence shown here is derived from an EMBL/GenBank/DDBJ whole genome shotgun (WGS) entry which is preliminary data.</text>
</comment>
<keyword evidence="4" id="KW-0067">ATP-binding</keyword>
<keyword evidence="7" id="KW-0723">Serine/threonine-protein kinase</keyword>
<accession>A0A9D1JVJ5</accession>
<dbReference type="InterPro" id="IPR000719">
    <property type="entry name" value="Prot_kinase_dom"/>
</dbReference>
<dbReference type="Pfam" id="PF00069">
    <property type="entry name" value="Pkinase"/>
    <property type="match status" value="1"/>
</dbReference>